<dbReference type="RefSeq" id="WP_204819459.1">
    <property type="nucleotide sequence ID" value="NZ_JANHOF010000003.1"/>
</dbReference>
<evidence type="ECO:0000313" key="1">
    <source>
        <dbReference type="EMBL" id="MFC0392362.1"/>
    </source>
</evidence>
<dbReference type="Proteomes" id="UP001589818">
    <property type="component" value="Unassembled WGS sequence"/>
</dbReference>
<sequence length="363" mass="41459">MDRRYVGILLNKSVFEGIPSGNTKHEAIRFYEEAGHLHGLTPCYFRLQDIRLHQHTVNAYVKNHSGYIRTQLSIPAVIHNRALFTHTGPKKQIKKLVQSGIQVFNGWNRYGKLHIHNLLMENISLRPHIPGTVAATPDALKDMMALYDSLILKPNSSSIGRGIMRLDRSPAEWQLTYRTRDGWRKHRFVSQIPLFLKRKLQRDQYIVQQRLPLATYNGCPFDLRVSIQRTHTGDWAMTGIAAKVAAKNAFITNVAQGGTVYRLEEILRQYPELNAAQVRNNIEDFCLHAARHLSGYLPHLADVGFDIGLTSSGYPLFVECNGRDLRYSFQKGNMPQEWRATYTNPIGFARYLLDGKVPPNRGL</sequence>
<dbReference type="Pfam" id="PF14398">
    <property type="entry name" value="ATPgrasp_YheCD"/>
    <property type="match status" value="1"/>
</dbReference>
<name>A0ABV6J9Z0_9BACL</name>
<dbReference type="InterPro" id="IPR026838">
    <property type="entry name" value="YheC/D"/>
</dbReference>
<keyword evidence="2" id="KW-1185">Reference proteome</keyword>
<accession>A0ABV6J9Z0</accession>
<evidence type="ECO:0000313" key="2">
    <source>
        <dbReference type="Proteomes" id="UP001589818"/>
    </source>
</evidence>
<dbReference type="SUPFAM" id="SSF56059">
    <property type="entry name" value="Glutathione synthetase ATP-binding domain-like"/>
    <property type="match status" value="1"/>
</dbReference>
<comment type="caution">
    <text evidence="1">The sequence shown here is derived from an EMBL/GenBank/DDBJ whole genome shotgun (WGS) entry which is preliminary data.</text>
</comment>
<organism evidence="1 2">
    <name type="scientific">Paenibacillus mendelii</name>
    <dbReference type="NCBI Taxonomy" id="206163"/>
    <lineage>
        <taxon>Bacteria</taxon>
        <taxon>Bacillati</taxon>
        <taxon>Bacillota</taxon>
        <taxon>Bacilli</taxon>
        <taxon>Bacillales</taxon>
        <taxon>Paenibacillaceae</taxon>
        <taxon>Paenibacillus</taxon>
    </lineage>
</organism>
<dbReference type="EMBL" id="JBHLVF010000017">
    <property type="protein sequence ID" value="MFC0392362.1"/>
    <property type="molecule type" value="Genomic_DNA"/>
</dbReference>
<proteinExistence type="predicted"/>
<reference evidence="1 2" key="1">
    <citation type="submission" date="2024-09" db="EMBL/GenBank/DDBJ databases">
        <authorList>
            <person name="Sun Q."/>
            <person name="Mori K."/>
        </authorList>
    </citation>
    <scope>NUCLEOTIDE SEQUENCE [LARGE SCALE GENOMIC DNA]</scope>
    <source>
        <strain evidence="1 2">CCM 4839</strain>
    </source>
</reference>
<gene>
    <name evidence="1" type="ORF">ACFFJ8_13395</name>
</gene>
<protein>
    <submittedName>
        <fullName evidence="1">YheC/YheD family protein</fullName>
    </submittedName>
</protein>